<reference evidence="6" key="3">
    <citation type="journal article" date="2017" name="J. Biotechnol.">
        <title>Complete genome sequence of Novosphingobium resinovorum SA1, a versatile xenobiotic-degrading bacterium capable of utilizing sulfanilic acid.</title>
        <authorList>
            <person name="Hegedus B."/>
            <person name="Kos P.B."/>
            <person name="Balint B."/>
            <person name="Maroti G."/>
            <person name="Gan H.M."/>
            <person name="Perei K."/>
            <person name="Rakhely G."/>
        </authorList>
    </citation>
    <scope>NUCLEOTIDE SEQUENCE [LARGE SCALE GENOMIC DNA]</scope>
    <source>
        <strain evidence="6">SA1</strain>
    </source>
</reference>
<reference evidence="4 5" key="1">
    <citation type="submission" date="2014-03" db="EMBL/GenBank/DDBJ databases">
        <title>Whole genome sequence of Novosphingobium resinovorum KF1.</title>
        <authorList>
            <person name="Gan H.M."/>
            <person name="Gan H.Y."/>
            <person name="Chew T.H."/>
            <person name="Savka M.A."/>
        </authorList>
    </citation>
    <scope>NUCLEOTIDE SEQUENCE [LARGE SCALE GENOMIC DNA]</scope>
    <source>
        <strain evidence="4 5">KF1</strain>
    </source>
</reference>
<name>A0A031JWK3_9SPHN</name>
<dbReference type="PROSITE" id="PS51819">
    <property type="entry name" value="VOC"/>
    <property type="match status" value="1"/>
</dbReference>
<keyword evidence="3" id="KW-0614">Plasmid</keyword>
<keyword evidence="4" id="KW-0223">Dioxygenase</keyword>
<keyword evidence="6" id="KW-1185">Reference proteome</keyword>
<dbReference type="Proteomes" id="UP000024329">
    <property type="component" value="Unassembled WGS sequence"/>
</dbReference>
<dbReference type="KEGG" id="nre:BES08_24685"/>
<evidence type="ECO:0000259" key="2">
    <source>
        <dbReference type="PROSITE" id="PS51819"/>
    </source>
</evidence>
<accession>A0A031JWK3</accession>
<feature type="domain" description="VOC" evidence="2">
    <location>
        <begin position="4"/>
        <end position="141"/>
    </location>
</feature>
<evidence type="ECO:0000313" key="4">
    <source>
        <dbReference type="EMBL" id="EZP81188.1"/>
    </source>
</evidence>
<dbReference type="InterPro" id="IPR037523">
    <property type="entry name" value="VOC_core"/>
</dbReference>
<evidence type="ECO:0000313" key="3">
    <source>
        <dbReference type="EMBL" id="AOR79938.1"/>
    </source>
</evidence>
<sequence length="160" mass="17895">MIRGVHHLAISTPDLERFVDHYQRWFGFERAGKEGGWQPGNARIDTMVGLTDSSARYEMIRLGNLHIEVFEYTSNDPQVVHPRMCDRGITHICLYCDDVFAEYERLTALGMEFNCEPGGSAATRATYGKDCDGNVVELLQIVDPDCGFGFEKLAVTEAAA</sequence>
<dbReference type="OrthoDB" id="9795618at2"/>
<dbReference type="PANTHER" id="PTHR43048:SF6">
    <property type="entry name" value="BLR8189 PROTEIN"/>
    <property type="match status" value="1"/>
</dbReference>
<dbReference type="GO" id="GO:0051213">
    <property type="term" value="F:dioxygenase activity"/>
    <property type="evidence" value="ECO:0007669"/>
    <property type="project" value="UniProtKB-KW"/>
</dbReference>
<geneLocation type="plasmid" evidence="3 6">
    <name>pSA1</name>
</geneLocation>
<dbReference type="EMBL" id="JFYZ01000013">
    <property type="protein sequence ID" value="EZP81188.1"/>
    <property type="molecule type" value="Genomic_DNA"/>
</dbReference>
<evidence type="ECO:0000256" key="1">
    <source>
        <dbReference type="ARBA" id="ARBA00022723"/>
    </source>
</evidence>
<dbReference type="eggNOG" id="COG0346">
    <property type="taxonomic scope" value="Bacteria"/>
</dbReference>
<dbReference type="GO" id="GO:0046491">
    <property type="term" value="P:L-methylmalonyl-CoA metabolic process"/>
    <property type="evidence" value="ECO:0007669"/>
    <property type="project" value="TreeGrafter"/>
</dbReference>
<dbReference type="PANTHER" id="PTHR43048">
    <property type="entry name" value="METHYLMALONYL-COA EPIMERASE"/>
    <property type="match status" value="1"/>
</dbReference>
<gene>
    <name evidence="3" type="ORF">BES08_24685</name>
    <name evidence="4" type="ORF">BV97_02849</name>
</gene>
<dbReference type="InterPro" id="IPR051785">
    <property type="entry name" value="MMCE/EMCE_epimerase"/>
</dbReference>
<dbReference type="PATRIC" id="fig|158500.4.peg.2916"/>
<keyword evidence="1" id="KW-0479">Metal-binding</keyword>
<proteinExistence type="predicted"/>
<organism evidence="4 5">
    <name type="scientific">Novosphingobium resinovorum</name>
    <dbReference type="NCBI Taxonomy" id="158500"/>
    <lineage>
        <taxon>Bacteria</taxon>
        <taxon>Pseudomonadati</taxon>
        <taxon>Pseudomonadota</taxon>
        <taxon>Alphaproteobacteria</taxon>
        <taxon>Sphingomonadales</taxon>
        <taxon>Sphingomonadaceae</taxon>
        <taxon>Novosphingobium</taxon>
    </lineage>
</organism>
<dbReference type="Gene3D" id="3.10.180.10">
    <property type="entry name" value="2,3-Dihydroxybiphenyl 1,2-Dioxygenase, domain 1"/>
    <property type="match status" value="1"/>
</dbReference>
<dbReference type="GO" id="GO:0004493">
    <property type="term" value="F:methylmalonyl-CoA epimerase activity"/>
    <property type="evidence" value="ECO:0007669"/>
    <property type="project" value="TreeGrafter"/>
</dbReference>
<dbReference type="RefSeq" id="WP_036526576.1">
    <property type="nucleotide sequence ID" value="NZ_CP017076.1"/>
</dbReference>
<dbReference type="InterPro" id="IPR029068">
    <property type="entry name" value="Glyas_Bleomycin-R_OHBP_Dase"/>
</dbReference>
<protein>
    <submittedName>
        <fullName evidence="3 4">Glyoxalase</fullName>
    </submittedName>
</protein>
<dbReference type="SUPFAM" id="SSF54593">
    <property type="entry name" value="Glyoxalase/Bleomycin resistance protein/Dihydroxybiphenyl dioxygenase"/>
    <property type="match status" value="1"/>
</dbReference>
<dbReference type="GO" id="GO:0046872">
    <property type="term" value="F:metal ion binding"/>
    <property type="evidence" value="ECO:0007669"/>
    <property type="project" value="UniProtKB-KW"/>
</dbReference>
<keyword evidence="4" id="KW-0560">Oxidoreductase</keyword>
<dbReference type="Pfam" id="PF00903">
    <property type="entry name" value="Glyoxalase"/>
    <property type="match status" value="1"/>
</dbReference>
<reference evidence="3" key="2">
    <citation type="submission" date="2016-08" db="EMBL/GenBank/DDBJ databases">
        <authorList>
            <person name="Seilhamer J.J."/>
        </authorList>
    </citation>
    <scope>NUCLEOTIDE SEQUENCE [LARGE SCALE GENOMIC DNA]</scope>
    <source>
        <strain evidence="3">SA1</strain>
        <plasmid evidence="3">pSA1</plasmid>
    </source>
</reference>
<evidence type="ECO:0000313" key="6">
    <source>
        <dbReference type="Proteomes" id="UP000094626"/>
    </source>
</evidence>
<evidence type="ECO:0000313" key="5">
    <source>
        <dbReference type="Proteomes" id="UP000024329"/>
    </source>
</evidence>
<dbReference type="EMBL" id="CP017076">
    <property type="protein sequence ID" value="AOR79938.1"/>
    <property type="molecule type" value="Genomic_DNA"/>
</dbReference>
<dbReference type="AlphaFoldDB" id="A0A031JWK3"/>
<dbReference type="InterPro" id="IPR004360">
    <property type="entry name" value="Glyas_Fos-R_dOase_dom"/>
</dbReference>
<dbReference type="Proteomes" id="UP000094626">
    <property type="component" value="Plasmid pSA1"/>
</dbReference>